<evidence type="ECO:0000256" key="5">
    <source>
        <dbReference type="ARBA" id="ARBA00022676"/>
    </source>
</evidence>
<dbReference type="EMBL" id="KZ819292">
    <property type="protein sequence ID" value="PWN98113.1"/>
    <property type="molecule type" value="Genomic_DNA"/>
</dbReference>
<sequence>MLLALLALIALLLPSLAFLSLLLYITTHRAPRTTSRASLGRSAAVVVLGDVARSPRMCYHVQSLAHEGWKVALVGYGGTALPSSLHRSSIKPHYLSAPPAFISRLPRVAFLLVAPFKVLWQSAVLFWEITARIEPPPEVILVQTPPALPTLFIVRLASLLLGSRVIIDWHNLGYTILALRMGASSPLVSLARLLERWTGRSAYAHLFVTRAMMQHLDEAWGLKGRKVVLHDRPPQHFRRSNVEETHALWTRLAPRISPGCDGFWPSFEAQHSSPFTTVTRSSGGEGDMQEAELRQDRPALVVSSTSWTADEDFSLLLRAASLYERRARELAAQQAERARASSRHASPTLAEPARAPHARSKGHSSPTLEEPEWHGGGIATRRRSTSRSSSLELDTSLVSGNSNIESTRDRSRRASADLSGGGMPLLPNEPAARLPKMLLVVTGKGELRAQYEREIALLEREEKWEYVRIRTAWLEMEEYPVLLGSADVGISLHTSSSGLDLPMKVVDMLGCALPVCALHFACLDELIQHERNGLVFRDAEELARQLESVLALHPHANWLAEQVAQLPSPFDALPTTPSSPTPTSSMTMRRTISASPPCSPLLATAAGTTLLASPVLGSLAASSAPPSSSPSPREESRTATWAGNWCAVVRPLLLAADAEDASAAASACSRTTSKSKRHAHRRAATLTSSLFRAQQASAIAARSSPKLDAAAAAGHMQAFGSSARSSGEEHRVDDGADDADEATASSGRAAVARDGLYQRRAAAPARRETWEKAVDIPDIHVSAPPAAGRPL</sequence>
<evidence type="ECO:0000256" key="7">
    <source>
        <dbReference type="ARBA" id="ARBA00022692"/>
    </source>
</evidence>
<dbReference type="Pfam" id="PF13692">
    <property type="entry name" value="Glyco_trans_1_4"/>
    <property type="match status" value="1"/>
</dbReference>
<feature type="region of interest" description="Disordered" evidence="12">
    <location>
        <begin position="718"/>
        <end position="791"/>
    </location>
</feature>
<accession>A0A316ZCZ0</accession>
<reference evidence="14 15" key="1">
    <citation type="journal article" date="2018" name="Mol. Biol. Evol.">
        <title>Broad Genomic Sampling Reveals a Smut Pathogenic Ancestry of the Fungal Clade Ustilaginomycotina.</title>
        <authorList>
            <person name="Kijpornyongpan T."/>
            <person name="Mondo S.J."/>
            <person name="Barry K."/>
            <person name="Sandor L."/>
            <person name="Lee J."/>
            <person name="Lipzen A."/>
            <person name="Pangilinan J."/>
            <person name="LaButti K."/>
            <person name="Hainaut M."/>
            <person name="Henrissat B."/>
            <person name="Grigoriev I.V."/>
            <person name="Spatafora J.W."/>
            <person name="Aime M.C."/>
        </authorList>
    </citation>
    <scope>NUCLEOTIDE SEQUENCE [LARGE SCALE GENOMIC DNA]</scope>
    <source>
        <strain evidence="14 15">MCA 4186</strain>
    </source>
</reference>
<dbReference type="InterPro" id="IPR026051">
    <property type="entry name" value="ALG1-like"/>
</dbReference>
<keyword evidence="8" id="KW-0256">Endoplasmic reticulum</keyword>
<evidence type="ECO:0000256" key="1">
    <source>
        <dbReference type="ARBA" id="ARBA00004389"/>
    </source>
</evidence>
<comment type="subcellular location">
    <subcellularLocation>
        <location evidence="1">Endoplasmic reticulum membrane</location>
        <topology evidence="1">Single-pass membrane protein</topology>
    </subcellularLocation>
</comment>
<dbReference type="SUPFAM" id="SSF53756">
    <property type="entry name" value="UDP-Glycosyltransferase/glycogen phosphorylase"/>
    <property type="match status" value="2"/>
</dbReference>
<evidence type="ECO:0000256" key="3">
    <source>
        <dbReference type="ARBA" id="ARBA00012611"/>
    </source>
</evidence>
<keyword evidence="5" id="KW-0328">Glycosyltransferase</keyword>
<feature type="signal peptide" evidence="13">
    <location>
        <begin position="1"/>
        <end position="17"/>
    </location>
</feature>
<protein>
    <recommendedName>
        <fullName evidence="4">Chitobiosyldiphosphodolichol beta-mannosyltransferase</fullName>
        <ecNumber evidence="3">2.4.1.142</ecNumber>
    </recommendedName>
</protein>
<dbReference type="PANTHER" id="PTHR13036">
    <property type="entry name" value="BETA1,4 MANNOSYLTRANSFERASE"/>
    <property type="match status" value="1"/>
</dbReference>
<keyword evidence="6" id="KW-0808">Transferase</keyword>
<dbReference type="OrthoDB" id="614844at2759"/>
<feature type="compositionally biased region" description="Basic and acidic residues" evidence="12">
    <location>
        <begin position="406"/>
        <end position="415"/>
    </location>
</feature>
<keyword evidence="9" id="KW-1133">Transmembrane helix</keyword>
<keyword evidence="13" id="KW-0732">Signal</keyword>
<gene>
    <name evidence="14" type="ORF">FA09DRAFT_329744</name>
</gene>
<keyword evidence="15" id="KW-1185">Reference proteome</keyword>
<dbReference type="EC" id="2.4.1.142" evidence="3"/>
<evidence type="ECO:0000256" key="13">
    <source>
        <dbReference type="SAM" id="SignalP"/>
    </source>
</evidence>
<keyword evidence="7" id="KW-0812">Transmembrane</keyword>
<feature type="compositionally biased region" description="Low complexity" evidence="12">
    <location>
        <begin position="574"/>
        <end position="591"/>
    </location>
</feature>
<dbReference type="GeneID" id="37269844"/>
<dbReference type="Gene3D" id="3.40.50.2000">
    <property type="entry name" value="Glycogen Phosphorylase B"/>
    <property type="match status" value="1"/>
</dbReference>
<evidence type="ECO:0000256" key="2">
    <source>
        <dbReference type="ARBA" id="ARBA00004922"/>
    </source>
</evidence>
<dbReference type="GO" id="GO:0005789">
    <property type="term" value="C:endoplasmic reticulum membrane"/>
    <property type="evidence" value="ECO:0007669"/>
    <property type="project" value="UniProtKB-SubCell"/>
</dbReference>
<feature type="compositionally biased region" description="Polar residues" evidence="12">
    <location>
        <begin position="391"/>
        <end position="405"/>
    </location>
</feature>
<dbReference type="Proteomes" id="UP000245946">
    <property type="component" value="Unassembled WGS sequence"/>
</dbReference>
<feature type="region of interest" description="Disordered" evidence="12">
    <location>
        <begin position="274"/>
        <end position="294"/>
    </location>
</feature>
<evidence type="ECO:0000256" key="4">
    <source>
        <dbReference type="ARBA" id="ARBA00015841"/>
    </source>
</evidence>
<feature type="chain" id="PRO_5016445035" description="Chitobiosyldiphosphodolichol beta-mannosyltransferase" evidence="13">
    <location>
        <begin position="18"/>
        <end position="791"/>
    </location>
</feature>
<feature type="compositionally biased region" description="Basic and acidic residues" evidence="12">
    <location>
        <begin position="765"/>
        <end position="778"/>
    </location>
</feature>
<organism evidence="14 15">
    <name type="scientific">Tilletiopsis washingtonensis</name>
    <dbReference type="NCBI Taxonomy" id="58919"/>
    <lineage>
        <taxon>Eukaryota</taxon>
        <taxon>Fungi</taxon>
        <taxon>Dikarya</taxon>
        <taxon>Basidiomycota</taxon>
        <taxon>Ustilaginomycotina</taxon>
        <taxon>Exobasidiomycetes</taxon>
        <taxon>Entylomatales</taxon>
        <taxon>Entylomatales incertae sedis</taxon>
        <taxon>Tilletiopsis</taxon>
    </lineage>
</organism>
<evidence type="ECO:0000313" key="14">
    <source>
        <dbReference type="EMBL" id="PWN98113.1"/>
    </source>
</evidence>
<dbReference type="AlphaFoldDB" id="A0A316ZCZ0"/>
<name>A0A316ZCZ0_9BASI</name>
<dbReference type="RefSeq" id="XP_025598392.1">
    <property type="nucleotide sequence ID" value="XM_025742300.1"/>
</dbReference>
<feature type="region of interest" description="Disordered" evidence="12">
    <location>
        <begin position="570"/>
        <end position="594"/>
    </location>
</feature>
<dbReference type="GO" id="GO:0004578">
    <property type="term" value="F:chitobiosyldiphosphodolichol beta-mannosyltransferase activity"/>
    <property type="evidence" value="ECO:0007669"/>
    <property type="project" value="UniProtKB-EC"/>
</dbReference>
<evidence type="ECO:0000256" key="11">
    <source>
        <dbReference type="ARBA" id="ARBA00024899"/>
    </source>
</evidence>
<keyword evidence="10" id="KW-0472">Membrane</keyword>
<comment type="function">
    <text evidence="11">Participates in the formation of the lipid-linked precursor oligosaccharide for N-glycosylation. Involved in assembling the dolichol-pyrophosphate-GlcNAc(2)-Man(5) intermediate on the cytoplasmic surface of the ER.</text>
</comment>
<dbReference type="PANTHER" id="PTHR13036:SF0">
    <property type="entry name" value="CHITOBIOSYLDIPHOSPHODOLICHOL BETA-MANNOSYLTRANSFERASE"/>
    <property type="match status" value="1"/>
</dbReference>
<feature type="region of interest" description="Disordered" evidence="12">
    <location>
        <begin position="333"/>
        <end position="428"/>
    </location>
</feature>
<comment type="pathway">
    <text evidence="2">Protein modification; protein glycosylation.</text>
</comment>
<evidence type="ECO:0000256" key="8">
    <source>
        <dbReference type="ARBA" id="ARBA00022824"/>
    </source>
</evidence>
<evidence type="ECO:0000256" key="12">
    <source>
        <dbReference type="SAM" id="MobiDB-lite"/>
    </source>
</evidence>
<proteinExistence type="predicted"/>
<evidence type="ECO:0000256" key="10">
    <source>
        <dbReference type="ARBA" id="ARBA00023136"/>
    </source>
</evidence>
<evidence type="ECO:0000256" key="9">
    <source>
        <dbReference type="ARBA" id="ARBA00022989"/>
    </source>
</evidence>
<evidence type="ECO:0000256" key="6">
    <source>
        <dbReference type="ARBA" id="ARBA00022679"/>
    </source>
</evidence>
<dbReference type="STRING" id="58919.A0A316ZCZ0"/>
<evidence type="ECO:0000313" key="15">
    <source>
        <dbReference type="Proteomes" id="UP000245946"/>
    </source>
</evidence>